<dbReference type="Pfam" id="PF13087">
    <property type="entry name" value="AAA_12"/>
    <property type="match status" value="1"/>
</dbReference>
<evidence type="ECO:0000259" key="1">
    <source>
        <dbReference type="Pfam" id="PF13086"/>
    </source>
</evidence>
<dbReference type="OrthoDB" id="6513042at2759"/>
<dbReference type="SUPFAM" id="SSF52540">
    <property type="entry name" value="P-loop containing nucleoside triphosphate hydrolases"/>
    <property type="match status" value="1"/>
</dbReference>
<dbReference type="GO" id="GO:0004386">
    <property type="term" value="F:helicase activity"/>
    <property type="evidence" value="ECO:0007669"/>
    <property type="project" value="InterPro"/>
</dbReference>
<evidence type="ECO:0000313" key="3">
    <source>
        <dbReference type="EMBL" id="OLP79146.1"/>
    </source>
</evidence>
<gene>
    <name evidence="3" type="primary">UPF1</name>
    <name evidence="3" type="ORF">AK812_SmicGene40601</name>
</gene>
<dbReference type="InterPro" id="IPR041677">
    <property type="entry name" value="DNA2/NAM7_AAA_11"/>
</dbReference>
<accession>A0A1Q9C894</accession>
<dbReference type="InterPro" id="IPR041679">
    <property type="entry name" value="DNA2/NAM7-like_C"/>
</dbReference>
<dbReference type="Pfam" id="PF13086">
    <property type="entry name" value="AAA_11"/>
    <property type="match status" value="1"/>
</dbReference>
<proteinExistence type="predicted"/>
<feature type="domain" description="DNA2/NAM7 helicase-like C-terminal" evidence="2">
    <location>
        <begin position="62"/>
        <end position="186"/>
    </location>
</feature>
<comment type="caution">
    <text evidence="3">The sequence shown here is derived from an EMBL/GenBank/DDBJ whole genome shotgun (WGS) entry which is preliminary data.</text>
</comment>
<sequence length="401" mass="44180">MSDMLQSLGEIPLLLVDEAAQCVEPGLFVPLNWGSVAFALVGDEKQLPATILSKKASQLDLGVSIFERFVRDEIVSLGNGFVQLDEQQRMHPSIARFPCDAFYGGTIRDGVAMSQREPIPGFPWPVPGCHVAFVECGYMTGEEGNLGGSHSNYKEANVLLTVLKRCLAEGILPSQVGIITGYSAQQVDDWGVSALAQDFGPLDGYMQDENRRRDLDFFQIYSGDGQDRVLSEYQKAGLKAVGMVEEMEAHMCQLAHNIGAWTVTTQSRSSENRLFQCATMMATMHAIGMEKEFFMMGAFGHRHVHPTVLCGTNIWLLRSLSALGKNMDLKNVFQNRATTVRGSGNRGEPCGDYTMTFARVASLSSRQVWFPGTEVRDDCELVLRNLVVILLGAESRQTSDC</sequence>
<dbReference type="PANTHER" id="PTHR10887">
    <property type="entry name" value="DNA2/NAM7 HELICASE FAMILY"/>
    <property type="match status" value="1"/>
</dbReference>
<keyword evidence="4" id="KW-1185">Reference proteome</keyword>
<dbReference type="Gene3D" id="3.40.50.300">
    <property type="entry name" value="P-loop containing nucleotide triphosphate hydrolases"/>
    <property type="match status" value="2"/>
</dbReference>
<dbReference type="Proteomes" id="UP000186817">
    <property type="component" value="Unassembled WGS sequence"/>
</dbReference>
<dbReference type="InterPro" id="IPR027417">
    <property type="entry name" value="P-loop_NTPase"/>
</dbReference>
<evidence type="ECO:0000313" key="4">
    <source>
        <dbReference type="Proteomes" id="UP000186817"/>
    </source>
</evidence>
<reference evidence="3 4" key="1">
    <citation type="submission" date="2016-02" db="EMBL/GenBank/DDBJ databases">
        <title>Genome analysis of coral dinoflagellate symbionts highlights evolutionary adaptations to a symbiotic lifestyle.</title>
        <authorList>
            <person name="Aranda M."/>
            <person name="Li Y."/>
            <person name="Liew Y.J."/>
            <person name="Baumgarten S."/>
            <person name="Simakov O."/>
            <person name="Wilson M."/>
            <person name="Piel J."/>
            <person name="Ashoor H."/>
            <person name="Bougouffa S."/>
            <person name="Bajic V.B."/>
            <person name="Ryu T."/>
            <person name="Ravasi T."/>
            <person name="Bayer T."/>
            <person name="Micklem G."/>
            <person name="Kim H."/>
            <person name="Bhak J."/>
            <person name="Lajeunesse T.C."/>
            <person name="Voolstra C.R."/>
        </authorList>
    </citation>
    <scope>NUCLEOTIDE SEQUENCE [LARGE SCALE GENOMIC DNA]</scope>
    <source>
        <strain evidence="3 4">CCMP2467</strain>
    </source>
</reference>
<dbReference type="AlphaFoldDB" id="A0A1Q9C894"/>
<name>A0A1Q9C894_SYMMI</name>
<feature type="domain" description="DNA2/NAM7 helicase helicase" evidence="1">
    <location>
        <begin position="3"/>
        <end position="54"/>
    </location>
</feature>
<protein>
    <submittedName>
        <fullName evidence="3">Regulator of nonsense transcripts 1-like</fullName>
    </submittedName>
</protein>
<dbReference type="InterPro" id="IPR045055">
    <property type="entry name" value="DNA2/NAM7-like"/>
</dbReference>
<dbReference type="PANTHER" id="PTHR10887:SF495">
    <property type="entry name" value="HELICASE SENATAXIN ISOFORM X1-RELATED"/>
    <property type="match status" value="1"/>
</dbReference>
<dbReference type="EMBL" id="LSRX01001519">
    <property type="protein sequence ID" value="OLP79146.1"/>
    <property type="molecule type" value="Genomic_DNA"/>
</dbReference>
<organism evidence="3 4">
    <name type="scientific">Symbiodinium microadriaticum</name>
    <name type="common">Dinoflagellate</name>
    <name type="synonym">Zooxanthella microadriatica</name>
    <dbReference type="NCBI Taxonomy" id="2951"/>
    <lineage>
        <taxon>Eukaryota</taxon>
        <taxon>Sar</taxon>
        <taxon>Alveolata</taxon>
        <taxon>Dinophyceae</taxon>
        <taxon>Suessiales</taxon>
        <taxon>Symbiodiniaceae</taxon>
        <taxon>Symbiodinium</taxon>
    </lineage>
</organism>
<evidence type="ECO:0000259" key="2">
    <source>
        <dbReference type="Pfam" id="PF13087"/>
    </source>
</evidence>